<evidence type="ECO:0000256" key="2">
    <source>
        <dbReference type="SAM" id="SignalP"/>
    </source>
</evidence>
<name>A0A560JG25_9BRAD</name>
<reference evidence="3 4" key="1">
    <citation type="submission" date="2019-06" db="EMBL/GenBank/DDBJ databases">
        <title>Genomic Encyclopedia of Type Strains, Phase IV (KMG-V): Genome sequencing to study the core and pangenomes of soil and plant-associated prokaryotes.</title>
        <authorList>
            <person name="Whitman W."/>
        </authorList>
    </citation>
    <scope>NUCLEOTIDE SEQUENCE [LARGE SCALE GENOMIC DNA]</scope>
    <source>
        <strain evidence="3 4">BR 10556</strain>
    </source>
</reference>
<dbReference type="RefSeq" id="WP_136615196.1">
    <property type="nucleotide sequence ID" value="NZ_VITU01000009.1"/>
</dbReference>
<evidence type="ECO:0000313" key="4">
    <source>
        <dbReference type="Proteomes" id="UP000315914"/>
    </source>
</evidence>
<organism evidence="3 4">
    <name type="scientific">Bradyrhizobium sacchari</name>
    <dbReference type="NCBI Taxonomy" id="1399419"/>
    <lineage>
        <taxon>Bacteria</taxon>
        <taxon>Pseudomonadati</taxon>
        <taxon>Pseudomonadota</taxon>
        <taxon>Alphaproteobacteria</taxon>
        <taxon>Hyphomicrobiales</taxon>
        <taxon>Nitrobacteraceae</taxon>
        <taxon>Bradyrhizobium</taxon>
    </lineage>
</organism>
<keyword evidence="2" id="KW-0732">Signal</keyword>
<accession>A0A560JG25</accession>
<keyword evidence="4" id="KW-1185">Reference proteome</keyword>
<dbReference type="AlphaFoldDB" id="A0A560JG25"/>
<sequence length="73" mass="7685">MKTFLTMAIVAAALAGSVSAHAGGFAYMGSPKQGEFYVRPPTAPRAQDWMNARAEAPRPVTRPTRGGIGLRAP</sequence>
<feature type="chain" id="PRO_5022676696" evidence="2">
    <location>
        <begin position="23"/>
        <end position="73"/>
    </location>
</feature>
<evidence type="ECO:0000256" key="1">
    <source>
        <dbReference type="SAM" id="MobiDB-lite"/>
    </source>
</evidence>
<protein>
    <submittedName>
        <fullName evidence="3">Uncharacterized protein</fullName>
    </submittedName>
</protein>
<comment type="caution">
    <text evidence="3">The sequence shown here is derived from an EMBL/GenBank/DDBJ whole genome shotgun (WGS) entry which is preliminary data.</text>
</comment>
<evidence type="ECO:0000313" key="3">
    <source>
        <dbReference type="EMBL" id="TWB70163.1"/>
    </source>
</evidence>
<proteinExistence type="predicted"/>
<dbReference type="Proteomes" id="UP000315914">
    <property type="component" value="Unassembled WGS sequence"/>
</dbReference>
<feature type="region of interest" description="Disordered" evidence="1">
    <location>
        <begin position="53"/>
        <end position="73"/>
    </location>
</feature>
<dbReference type="EMBL" id="VITW01000008">
    <property type="protein sequence ID" value="TWB70163.1"/>
    <property type="molecule type" value="Genomic_DNA"/>
</dbReference>
<gene>
    <name evidence="3" type="ORF">FBZ95_108162</name>
</gene>
<feature type="signal peptide" evidence="2">
    <location>
        <begin position="1"/>
        <end position="22"/>
    </location>
</feature>